<reference evidence="1" key="1">
    <citation type="submission" date="2021-04" db="EMBL/GenBank/DDBJ databases">
        <authorList>
            <person name="Tunstrom K."/>
        </authorList>
    </citation>
    <scope>NUCLEOTIDE SEQUENCE</scope>
</reference>
<dbReference type="OrthoDB" id="1681765at2759"/>
<name>A0A8S3WPX5_PARAO</name>
<accession>A0A8S3WPX5</accession>
<proteinExistence type="predicted"/>
<evidence type="ECO:0000313" key="2">
    <source>
        <dbReference type="Proteomes" id="UP000691718"/>
    </source>
</evidence>
<evidence type="ECO:0000313" key="1">
    <source>
        <dbReference type="EMBL" id="CAG4974826.1"/>
    </source>
</evidence>
<gene>
    <name evidence="1" type="ORF">PAPOLLO_LOCUS8991</name>
</gene>
<sequence length="83" mass="9517">MSKSSFDELQGRLKDALQHQSIVRDCTEPVEMLAVTIRYLASGCTFTDIHLNYRLGISRVSKIVNEVCFSIWRVMLPLLHAYT</sequence>
<dbReference type="AlphaFoldDB" id="A0A8S3WPX5"/>
<protein>
    <submittedName>
        <fullName evidence="1">(apollo) hypothetical protein</fullName>
    </submittedName>
</protein>
<dbReference type="Proteomes" id="UP000691718">
    <property type="component" value="Unassembled WGS sequence"/>
</dbReference>
<organism evidence="1 2">
    <name type="scientific">Parnassius apollo</name>
    <name type="common">Apollo butterfly</name>
    <name type="synonym">Papilio apollo</name>
    <dbReference type="NCBI Taxonomy" id="110799"/>
    <lineage>
        <taxon>Eukaryota</taxon>
        <taxon>Metazoa</taxon>
        <taxon>Ecdysozoa</taxon>
        <taxon>Arthropoda</taxon>
        <taxon>Hexapoda</taxon>
        <taxon>Insecta</taxon>
        <taxon>Pterygota</taxon>
        <taxon>Neoptera</taxon>
        <taxon>Endopterygota</taxon>
        <taxon>Lepidoptera</taxon>
        <taxon>Glossata</taxon>
        <taxon>Ditrysia</taxon>
        <taxon>Papilionoidea</taxon>
        <taxon>Papilionidae</taxon>
        <taxon>Parnassiinae</taxon>
        <taxon>Parnassini</taxon>
        <taxon>Parnassius</taxon>
        <taxon>Parnassius</taxon>
    </lineage>
</organism>
<dbReference type="EMBL" id="CAJQZP010000644">
    <property type="protein sequence ID" value="CAG4974826.1"/>
    <property type="molecule type" value="Genomic_DNA"/>
</dbReference>
<keyword evidence="2" id="KW-1185">Reference proteome</keyword>
<comment type="caution">
    <text evidence="1">The sequence shown here is derived from an EMBL/GenBank/DDBJ whole genome shotgun (WGS) entry which is preliminary data.</text>
</comment>